<reference evidence="1" key="1">
    <citation type="submission" date="2021-02" db="EMBL/GenBank/DDBJ databases">
        <authorList>
            <person name="Dougan E. K."/>
            <person name="Rhodes N."/>
            <person name="Thang M."/>
            <person name="Chan C."/>
        </authorList>
    </citation>
    <scope>NUCLEOTIDE SEQUENCE</scope>
</reference>
<evidence type="ECO:0000313" key="2">
    <source>
        <dbReference type="Proteomes" id="UP000601435"/>
    </source>
</evidence>
<proteinExistence type="predicted"/>
<accession>A0A813C0A1</accession>
<keyword evidence="2" id="KW-1185">Reference proteome</keyword>
<dbReference type="OrthoDB" id="10574189at2759"/>
<organism evidence="1 2">
    <name type="scientific">Symbiodinium necroappetens</name>
    <dbReference type="NCBI Taxonomy" id="1628268"/>
    <lineage>
        <taxon>Eukaryota</taxon>
        <taxon>Sar</taxon>
        <taxon>Alveolata</taxon>
        <taxon>Dinophyceae</taxon>
        <taxon>Suessiales</taxon>
        <taxon>Symbiodiniaceae</taxon>
        <taxon>Symbiodinium</taxon>
    </lineage>
</organism>
<evidence type="ECO:0000313" key="1">
    <source>
        <dbReference type="EMBL" id="CAE7937494.1"/>
    </source>
</evidence>
<comment type="caution">
    <text evidence="1">The sequence shown here is derived from an EMBL/GenBank/DDBJ whole genome shotgun (WGS) entry which is preliminary data.</text>
</comment>
<name>A0A813C0A1_9DINO</name>
<dbReference type="Proteomes" id="UP000601435">
    <property type="component" value="Unassembled WGS sequence"/>
</dbReference>
<gene>
    <name evidence="1" type="ORF">SNEC2469_LOCUS32873</name>
</gene>
<dbReference type="EMBL" id="CAJNJA010084590">
    <property type="protein sequence ID" value="CAE7937494.1"/>
    <property type="molecule type" value="Genomic_DNA"/>
</dbReference>
<sequence>MSQALVPRDGADFKASLDTLALNFSLAPEIQARLLAEGLSHLEELRFFFDNEEHVGRWVAKLGLGDKTMLETSRLRRAWAAVRLYFSTSEQNRSKVALNCVRSLYFQLTTVQRKRKLGDNLYTEEAETEEAIAKDADTYLDKLYTLLLAYSMAGVHPLPGTDPAKEVSLSASSVEFVGVPLDVAMAYYFRAKKCVAALAPSRRLQWLQAKDVEERSEWVTRFRQGTSSLGVVIKQVMEARDAHWVVTSPAAASGAGEQQATGGKAGCGCA</sequence>
<protein>
    <submittedName>
        <fullName evidence="1">Uncharacterized protein</fullName>
    </submittedName>
</protein>
<dbReference type="AlphaFoldDB" id="A0A813C0A1"/>